<protein>
    <submittedName>
        <fullName evidence="1">Uncharacterized protein</fullName>
    </submittedName>
</protein>
<comment type="caution">
    <text evidence="1">The sequence shown here is derived from an EMBL/GenBank/DDBJ whole genome shotgun (WGS) entry which is preliminary data.</text>
</comment>
<accession>A0AA39KX88</accession>
<organism evidence="1 2">
    <name type="scientific">Microctonus aethiopoides</name>
    <dbReference type="NCBI Taxonomy" id="144406"/>
    <lineage>
        <taxon>Eukaryota</taxon>
        <taxon>Metazoa</taxon>
        <taxon>Ecdysozoa</taxon>
        <taxon>Arthropoda</taxon>
        <taxon>Hexapoda</taxon>
        <taxon>Insecta</taxon>
        <taxon>Pterygota</taxon>
        <taxon>Neoptera</taxon>
        <taxon>Endopterygota</taxon>
        <taxon>Hymenoptera</taxon>
        <taxon>Apocrita</taxon>
        <taxon>Ichneumonoidea</taxon>
        <taxon>Braconidae</taxon>
        <taxon>Euphorinae</taxon>
        <taxon>Microctonus</taxon>
    </lineage>
</organism>
<dbReference type="EMBL" id="JAQQBS010000001">
    <property type="protein sequence ID" value="KAK0177115.1"/>
    <property type="molecule type" value="Genomic_DNA"/>
</dbReference>
<dbReference type="AlphaFoldDB" id="A0AA39KX88"/>
<evidence type="ECO:0000313" key="2">
    <source>
        <dbReference type="Proteomes" id="UP001168990"/>
    </source>
</evidence>
<gene>
    <name evidence="1" type="ORF">PV328_001194</name>
</gene>
<name>A0AA39KX88_9HYME</name>
<evidence type="ECO:0000313" key="1">
    <source>
        <dbReference type="EMBL" id="KAK0177115.1"/>
    </source>
</evidence>
<keyword evidence="2" id="KW-1185">Reference proteome</keyword>
<reference evidence="1" key="1">
    <citation type="journal article" date="2023" name="bioRxiv">
        <title>Scaffold-level genome assemblies of two parasitoid biocontrol wasps reveal the parthenogenesis mechanism and an associated novel virus.</title>
        <authorList>
            <person name="Inwood S."/>
            <person name="Skelly J."/>
            <person name="Guhlin J."/>
            <person name="Harrop T."/>
            <person name="Goldson S."/>
            <person name="Dearden P."/>
        </authorList>
    </citation>
    <scope>NUCLEOTIDE SEQUENCE</scope>
    <source>
        <strain evidence="1">Irish</strain>
        <tissue evidence="1">Whole body</tissue>
    </source>
</reference>
<proteinExistence type="predicted"/>
<reference evidence="1" key="2">
    <citation type="submission" date="2023-03" db="EMBL/GenBank/DDBJ databases">
        <authorList>
            <person name="Inwood S.N."/>
            <person name="Skelly J.G."/>
            <person name="Guhlin J."/>
            <person name="Harrop T.W.R."/>
            <person name="Goldson S.G."/>
            <person name="Dearden P.K."/>
        </authorList>
    </citation>
    <scope>NUCLEOTIDE SEQUENCE</scope>
    <source>
        <strain evidence="1">Irish</strain>
        <tissue evidence="1">Whole body</tissue>
    </source>
</reference>
<sequence length="257" mass="29805">MELSSNIGSLLDETVLPSEQQLTVPILLYHQSVSQGYRSAPYCSAVYQHQSVSQGCRSASYYSAVMMPSMERVGDVQGFKCPINRFIVKELAMISIDDKAEDIRGVTKMLFKSPFKWDELAKHDKTSEFLVVAYIYVKGSEKNQWLSYIIRRSNTIINLENLGCPSMKNIGITSCHYHEFRKSNLMYDYMKPQDIAYFTKEFILKLAPTKIHRIWNKLPEKLQKDEDIIAQRRCHELYNPIAIDYDEFEGIICLWIS</sequence>
<dbReference type="Proteomes" id="UP001168990">
    <property type="component" value="Unassembled WGS sequence"/>
</dbReference>